<evidence type="ECO:0000256" key="1">
    <source>
        <dbReference type="ARBA" id="ARBA00004138"/>
    </source>
</evidence>
<sequence>MQRQARHHIFITFKRIQLLASAVVDVRDDTDLPSESEREWYATGEAQRARHAVNCQKKREEKRERERERERELSRERELRERERETRERFEREKERRERDDEECQTQMALSDNMMLVGITSELSSEDASGLAKLTGIFMLIAFFVLYPNNVAQGLGLSSECLFRKFLPNPSAFFFDHHVAWWSHHRWTNHPACRHLRSYSPDWLRVARAINAEACHMDRVQVQVGTRTILITDSWLVQCNVYSLDIALQANVDMSVVQAWEIHSIHSNEARQMLRVHVTSVNAAVKPFNVVLDSLQYGILRDKLSVAVRMVQNIQLRVSVADRFLHELRQIVEENPPYLAPPSQMVSLCLLVQEQTGVPTHQPISPDEGDQCIGCLNAQPNIKIQTNSADESLGACYCRPMWCLDCLGKGVAVGGRERERGKAYFRATRCGERFSAPCKMSYRDLRNFTEMLRALGYPRLVSIENFRQPNFPLVAEILVWLLKKFDRSAAIPLDIDTEADRVIFIKAIAAFMATKAHVRLNTRRLYGADGYAVREMLKVTSLIYSAARQAAGAPGVSSGAPPVSLSDFDINTKLGDLKQTRMLAGEITSRGANLYELLENEPELRANRSRVLASGMDIEQIEQAVRTSLQQLRMQTEKINGMMNNIAADEANLEGKLEKKRLDLDRNQKRLKSLQSVRPAFMDEYEKLEGELQTSYEEYVEKYRNLAYLEKELEDFNQREQDKFQETERQLRRMQDRLHDEEARLMRGGEDGTLDLDEDDDDEDLDYNDGLLDEAPDSDEELERESSRYQRHARQAAAFGDMGAGLEDDDDNSDVDLSASDGSELTDDAEEDLLTYKQGDEVLDDTDDDDF</sequence>
<dbReference type="Pfam" id="PF10234">
    <property type="entry name" value="Cluap1"/>
    <property type="match status" value="1"/>
</dbReference>
<keyword evidence="9" id="KW-1185">Reference proteome</keyword>
<evidence type="ECO:0000256" key="4">
    <source>
        <dbReference type="ARBA" id="ARBA00023054"/>
    </source>
</evidence>
<dbReference type="GO" id="GO:0030992">
    <property type="term" value="C:intraciliary transport particle B"/>
    <property type="evidence" value="ECO:0000318"/>
    <property type="project" value="GO_Central"/>
</dbReference>
<dbReference type="InterPro" id="IPR018801">
    <property type="entry name" value="TM129"/>
</dbReference>
<protein>
    <recommendedName>
        <fullName evidence="10">Clusterin-associated protein 1</fullName>
    </recommendedName>
</protein>
<keyword evidence="6" id="KW-0966">Cell projection</keyword>
<evidence type="ECO:0008006" key="10">
    <source>
        <dbReference type="Google" id="ProtNLM"/>
    </source>
</evidence>
<dbReference type="STRING" id="81824.A9V562"/>
<proteinExistence type="inferred from homology"/>
<feature type="region of interest" description="Disordered" evidence="7">
    <location>
        <begin position="51"/>
        <end position="105"/>
    </location>
</feature>
<feature type="region of interest" description="Disordered" evidence="7">
    <location>
        <begin position="736"/>
        <end position="851"/>
    </location>
</feature>
<dbReference type="GO" id="GO:0016020">
    <property type="term" value="C:membrane"/>
    <property type="evidence" value="ECO:0007669"/>
    <property type="project" value="InterPro"/>
</dbReference>
<dbReference type="PANTHER" id="PTHR21547">
    <property type="entry name" value="CLUSTERIN ASSOCIATED PROTEIN 1"/>
    <property type="match status" value="1"/>
</dbReference>
<dbReference type="PANTHER" id="PTHR21547:SF0">
    <property type="entry name" value="CLUSTERIN-ASSOCIATED PROTEIN 1"/>
    <property type="match status" value="1"/>
</dbReference>
<evidence type="ECO:0000256" key="6">
    <source>
        <dbReference type="ARBA" id="ARBA00023273"/>
    </source>
</evidence>
<comment type="subcellular location">
    <subcellularLocation>
        <location evidence="1">Cell projection</location>
        <location evidence="1">Cilium</location>
    </subcellularLocation>
</comment>
<feature type="compositionally biased region" description="Basic and acidic residues" evidence="7">
    <location>
        <begin position="736"/>
        <end position="750"/>
    </location>
</feature>
<keyword evidence="4" id="KW-0175">Coiled coil</keyword>
<gene>
    <name evidence="8" type="ORF">MONBRDRAFT_27399</name>
</gene>
<dbReference type="RefSeq" id="XP_001747832.1">
    <property type="nucleotide sequence ID" value="XM_001747780.1"/>
</dbReference>
<keyword evidence="5" id="KW-0969">Cilium</keyword>
<dbReference type="eggNOG" id="KOG3647">
    <property type="taxonomic scope" value="Eukaryota"/>
</dbReference>
<dbReference type="GO" id="GO:0060271">
    <property type="term" value="P:cilium assembly"/>
    <property type="evidence" value="ECO:0000318"/>
    <property type="project" value="GO_Central"/>
</dbReference>
<feature type="compositionally biased region" description="Basic and acidic residues" evidence="7">
    <location>
        <begin position="57"/>
        <end position="99"/>
    </location>
</feature>
<evidence type="ECO:0000313" key="9">
    <source>
        <dbReference type="Proteomes" id="UP000001357"/>
    </source>
</evidence>
<dbReference type="AlphaFoldDB" id="A9V562"/>
<keyword evidence="3" id="KW-0970">Cilium biogenesis/degradation</keyword>
<accession>A9V562</accession>
<organism evidence="8 9">
    <name type="scientific">Monosiga brevicollis</name>
    <name type="common">Choanoflagellate</name>
    <dbReference type="NCBI Taxonomy" id="81824"/>
    <lineage>
        <taxon>Eukaryota</taxon>
        <taxon>Choanoflagellata</taxon>
        <taxon>Craspedida</taxon>
        <taxon>Salpingoecidae</taxon>
        <taxon>Monosiga</taxon>
    </lineage>
</organism>
<dbReference type="Pfam" id="PF10272">
    <property type="entry name" value="Tmpp129"/>
    <property type="match status" value="2"/>
</dbReference>
<dbReference type="GeneID" id="5893073"/>
<dbReference type="GO" id="GO:0005815">
    <property type="term" value="C:microtubule organizing center"/>
    <property type="evidence" value="ECO:0000318"/>
    <property type="project" value="GO_Central"/>
</dbReference>
<dbReference type="InParanoid" id="A9V562"/>
<name>A9V562_MONBE</name>
<dbReference type="InterPro" id="IPR019366">
    <property type="entry name" value="Clusterin-associated_protein-1"/>
</dbReference>
<dbReference type="GO" id="GO:0016567">
    <property type="term" value="P:protein ubiquitination"/>
    <property type="evidence" value="ECO:0007669"/>
    <property type="project" value="InterPro"/>
</dbReference>
<feature type="compositionally biased region" description="Acidic residues" evidence="7">
    <location>
        <begin position="824"/>
        <end position="833"/>
    </location>
</feature>
<reference evidence="8 9" key="1">
    <citation type="journal article" date="2008" name="Nature">
        <title>The genome of the choanoflagellate Monosiga brevicollis and the origin of metazoans.</title>
        <authorList>
            <consortium name="JGI Sequencing"/>
            <person name="King N."/>
            <person name="Westbrook M.J."/>
            <person name="Young S.L."/>
            <person name="Kuo A."/>
            <person name="Abedin M."/>
            <person name="Chapman J."/>
            <person name="Fairclough S."/>
            <person name="Hellsten U."/>
            <person name="Isogai Y."/>
            <person name="Letunic I."/>
            <person name="Marr M."/>
            <person name="Pincus D."/>
            <person name="Putnam N."/>
            <person name="Rokas A."/>
            <person name="Wright K.J."/>
            <person name="Zuzow R."/>
            <person name="Dirks W."/>
            <person name="Good M."/>
            <person name="Goodstein D."/>
            <person name="Lemons D."/>
            <person name="Li W."/>
            <person name="Lyons J.B."/>
            <person name="Morris A."/>
            <person name="Nichols S."/>
            <person name="Richter D.J."/>
            <person name="Salamov A."/>
            <person name="Bork P."/>
            <person name="Lim W.A."/>
            <person name="Manning G."/>
            <person name="Miller W.T."/>
            <person name="McGinnis W."/>
            <person name="Shapiro H."/>
            <person name="Tjian R."/>
            <person name="Grigoriev I.V."/>
            <person name="Rokhsar D."/>
        </authorList>
    </citation>
    <scope>NUCLEOTIDE SEQUENCE [LARGE SCALE GENOMIC DNA]</scope>
    <source>
        <strain evidence="9">MX1 / ATCC 50154</strain>
    </source>
</reference>
<dbReference type="GO" id="GO:0005929">
    <property type="term" value="C:cilium"/>
    <property type="evidence" value="ECO:0000318"/>
    <property type="project" value="GO_Central"/>
</dbReference>
<evidence type="ECO:0000313" key="8">
    <source>
        <dbReference type="EMBL" id="EDQ87219.1"/>
    </source>
</evidence>
<feature type="compositionally biased region" description="Acidic residues" evidence="7">
    <location>
        <begin position="752"/>
        <end position="783"/>
    </location>
</feature>
<dbReference type="EMBL" id="CH991560">
    <property type="protein sequence ID" value="EDQ87219.1"/>
    <property type="molecule type" value="Genomic_DNA"/>
</dbReference>
<feature type="compositionally biased region" description="Acidic residues" evidence="7">
    <location>
        <begin position="841"/>
        <end position="851"/>
    </location>
</feature>
<dbReference type="GO" id="GO:0061630">
    <property type="term" value="F:ubiquitin protein ligase activity"/>
    <property type="evidence" value="ECO:0007669"/>
    <property type="project" value="InterPro"/>
</dbReference>
<evidence type="ECO:0000256" key="3">
    <source>
        <dbReference type="ARBA" id="ARBA00022794"/>
    </source>
</evidence>
<evidence type="ECO:0000256" key="5">
    <source>
        <dbReference type="ARBA" id="ARBA00023069"/>
    </source>
</evidence>
<dbReference type="KEGG" id="mbr:MONBRDRAFT_27399"/>
<dbReference type="eggNOG" id="KOG3899">
    <property type="taxonomic scope" value="Eukaryota"/>
</dbReference>
<evidence type="ECO:0000256" key="2">
    <source>
        <dbReference type="ARBA" id="ARBA00008340"/>
    </source>
</evidence>
<comment type="similarity">
    <text evidence="2">Belongs to the CLUAP1 family.</text>
</comment>
<dbReference type="Proteomes" id="UP000001357">
    <property type="component" value="Unassembled WGS sequence"/>
</dbReference>
<evidence type="ECO:0000256" key="7">
    <source>
        <dbReference type="SAM" id="MobiDB-lite"/>
    </source>
</evidence>